<dbReference type="Pfam" id="PF00155">
    <property type="entry name" value="Aminotran_1_2"/>
    <property type="match status" value="1"/>
</dbReference>
<dbReference type="PANTHER" id="PTHR46383:SF1">
    <property type="entry name" value="ASPARTATE AMINOTRANSFERASE"/>
    <property type="match status" value="1"/>
</dbReference>
<evidence type="ECO:0000256" key="4">
    <source>
        <dbReference type="ARBA" id="ARBA00022679"/>
    </source>
</evidence>
<comment type="caution">
    <text evidence="7">The sequence shown here is derived from an EMBL/GenBank/DDBJ whole genome shotgun (WGS) entry which is preliminary data.</text>
</comment>
<dbReference type="Gene3D" id="3.40.640.10">
    <property type="entry name" value="Type I PLP-dependent aspartate aminotransferase-like (Major domain)"/>
    <property type="match status" value="1"/>
</dbReference>
<evidence type="ECO:0000256" key="2">
    <source>
        <dbReference type="ARBA" id="ARBA00007441"/>
    </source>
</evidence>
<dbReference type="InterPro" id="IPR015424">
    <property type="entry name" value="PyrdxlP-dep_Trfase"/>
</dbReference>
<dbReference type="InterPro" id="IPR015422">
    <property type="entry name" value="PyrdxlP-dep_Trfase_small"/>
</dbReference>
<dbReference type="EMBL" id="BARU01005589">
    <property type="protein sequence ID" value="GAH38552.1"/>
    <property type="molecule type" value="Genomic_DNA"/>
</dbReference>
<dbReference type="PROSITE" id="PS00105">
    <property type="entry name" value="AA_TRANSFER_CLASS_1"/>
    <property type="match status" value="1"/>
</dbReference>
<dbReference type="FunFam" id="3.40.640.10:FF:000033">
    <property type="entry name" value="Aspartate aminotransferase"/>
    <property type="match status" value="1"/>
</dbReference>
<feature type="domain" description="Aminotransferase class I/classII large" evidence="6">
    <location>
        <begin position="33"/>
        <end position="391"/>
    </location>
</feature>
<dbReference type="AlphaFoldDB" id="X1F0X1"/>
<evidence type="ECO:0000256" key="1">
    <source>
        <dbReference type="ARBA" id="ARBA00001933"/>
    </source>
</evidence>
<evidence type="ECO:0000313" key="7">
    <source>
        <dbReference type="EMBL" id="GAH38552.1"/>
    </source>
</evidence>
<dbReference type="SUPFAM" id="SSF53383">
    <property type="entry name" value="PLP-dependent transferases"/>
    <property type="match status" value="1"/>
</dbReference>
<dbReference type="InterPro" id="IPR004839">
    <property type="entry name" value="Aminotransferase_I/II_large"/>
</dbReference>
<evidence type="ECO:0000256" key="5">
    <source>
        <dbReference type="ARBA" id="ARBA00022898"/>
    </source>
</evidence>
<dbReference type="InterPro" id="IPR050596">
    <property type="entry name" value="AspAT/PAT-like"/>
</dbReference>
<dbReference type="Gene3D" id="3.90.1150.10">
    <property type="entry name" value="Aspartate Aminotransferase, domain 1"/>
    <property type="match status" value="1"/>
</dbReference>
<keyword evidence="4" id="KW-0808">Transferase</keyword>
<proteinExistence type="inferred from homology"/>
<keyword evidence="5" id="KW-0663">Pyridoxal phosphate</keyword>
<evidence type="ECO:0000256" key="3">
    <source>
        <dbReference type="ARBA" id="ARBA00022576"/>
    </source>
</evidence>
<comment type="similarity">
    <text evidence="2">Belongs to the class-I pyridoxal-phosphate-dependent aminotransferase family.</text>
</comment>
<organism evidence="7">
    <name type="scientific">marine sediment metagenome</name>
    <dbReference type="NCBI Taxonomy" id="412755"/>
    <lineage>
        <taxon>unclassified sequences</taxon>
        <taxon>metagenomes</taxon>
        <taxon>ecological metagenomes</taxon>
    </lineage>
</organism>
<dbReference type="GO" id="GO:0030170">
    <property type="term" value="F:pyridoxal phosphate binding"/>
    <property type="evidence" value="ECO:0007669"/>
    <property type="project" value="InterPro"/>
</dbReference>
<dbReference type="GO" id="GO:0008483">
    <property type="term" value="F:transaminase activity"/>
    <property type="evidence" value="ECO:0007669"/>
    <property type="project" value="UniProtKB-KW"/>
</dbReference>
<accession>X1F0X1</accession>
<dbReference type="GO" id="GO:0006520">
    <property type="term" value="P:amino acid metabolic process"/>
    <property type="evidence" value="ECO:0007669"/>
    <property type="project" value="InterPro"/>
</dbReference>
<sequence length="400" mass="44358">MLKEISKLVANISPSATFAVVAKARELKNKGIDVISFAAGEPNFNTPQDVKDAALKAMKDNFTKYTAVGGIQELKEAICEKFRRDNNVQYKPSQIIVCNGAKQALNNAFLTICNPDDVVLLPTPAYVSFPEQIKLAGAKPLYVPTKEENNFRVTLEDIKSKYNSNVKVLLLNTPNNPSGSMVRKEELEKIAGFLLEKGIWAITDEIYEKLIYDNNQHISLGSISEAMKEQTIMVNGASKTYAMTGWRIGFAAGPEKIISAMVKLQGHTTSNVNSITQKATIEALIGPQDVVEDMRKEYAMRRKYMVDKLNSIRGISCNSPDGAFYTFPNISGIYGKNYNGKKITCEIDVVNYFLDVANVAIVPGKAFEYPDHIRLTFATSMNNIKKGLERIEDAVNKLKS</sequence>
<dbReference type="CDD" id="cd00609">
    <property type="entry name" value="AAT_like"/>
    <property type="match status" value="1"/>
</dbReference>
<comment type="cofactor">
    <cofactor evidence="1">
        <name>pyridoxal 5'-phosphate</name>
        <dbReference type="ChEBI" id="CHEBI:597326"/>
    </cofactor>
</comment>
<keyword evidence="3" id="KW-0032">Aminotransferase</keyword>
<evidence type="ECO:0000259" key="6">
    <source>
        <dbReference type="Pfam" id="PF00155"/>
    </source>
</evidence>
<dbReference type="InterPro" id="IPR015421">
    <property type="entry name" value="PyrdxlP-dep_Trfase_major"/>
</dbReference>
<name>X1F0X1_9ZZZZ</name>
<protein>
    <recommendedName>
        <fullName evidence="6">Aminotransferase class I/classII large domain-containing protein</fullName>
    </recommendedName>
</protein>
<gene>
    <name evidence="7" type="ORF">S03H2_10912</name>
</gene>
<dbReference type="PANTHER" id="PTHR46383">
    <property type="entry name" value="ASPARTATE AMINOTRANSFERASE"/>
    <property type="match status" value="1"/>
</dbReference>
<dbReference type="InterPro" id="IPR004838">
    <property type="entry name" value="NHTrfase_class1_PyrdxlP-BS"/>
</dbReference>
<dbReference type="PRINTS" id="PR00753">
    <property type="entry name" value="ACCSYNTHASE"/>
</dbReference>
<reference evidence="7" key="1">
    <citation type="journal article" date="2014" name="Front. Microbiol.">
        <title>High frequency of phylogenetically diverse reductive dehalogenase-homologous genes in deep subseafloor sedimentary metagenomes.</title>
        <authorList>
            <person name="Kawai M."/>
            <person name="Futagami T."/>
            <person name="Toyoda A."/>
            <person name="Takaki Y."/>
            <person name="Nishi S."/>
            <person name="Hori S."/>
            <person name="Arai W."/>
            <person name="Tsubouchi T."/>
            <person name="Morono Y."/>
            <person name="Uchiyama I."/>
            <person name="Ito T."/>
            <person name="Fujiyama A."/>
            <person name="Inagaki F."/>
            <person name="Takami H."/>
        </authorList>
    </citation>
    <scope>NUCLEOTIDE SEQUENCE</scope>
    <source>
        <strain evidence="7">Expedition CK06-06</strain>
    </source>
</reference>